<organism evidence="2 3">
    <name type="scientific">Streptomyces puniciscabiei</name>
    <dbReference type="NCBI Taxonomy" id="164348"/>
    <lineage>
        <taxon>Bacteria</taxon>
        <taxon>Bacillati</taxon>
        <taxon>Actinomycetota</taxon>
        <taxon>Actinomycetes</taxon>
        <taxon>Kitasatosporales</taxon>
        <taxon>Streptomycetaceae</taxon>
        <taxon>Streptomyces</taxon>
    </lineage>
</organism>
<keyword evidence="1" id="KW-0472">Membrane</keyword>
<feature type="transmembrane region" description="Helical" evidence="1">
    <location>
        <begin position="97"/>
        <end position="120"/>
    </location>
</feature>
<comment type="caution">
    <text evidence="2">The sequence shown here is derived from an EMBL/GenBank/DDBJ whole genome shotgun (WGS) entry which is preliminary data.</text>
</comment>
<keyword evidence="3" id="KW-1185">Reference proteome</keyword>
<dbReference type="AlphaFoldDB" id="A0A542UNW0"/>
<accession>A0A542UNW0</accession>
<evidence type="ECO:0000256" key="1">
    <source>
        <dbReference type="SAM" id="Phobius"/>
    </source>
</evidence>
<keyword evidence="1" id="KW-0812">Transmembrane</keyword>
<feature type="transmembrane region" description="Helical" evidence="1">
    <location>
        <begin position="63"/>
        <end position="85"/>
    </location>
</feature>
<proteinExistence type="predicted"/>
<dbReference type="EMBL" id="VFNX01000001">
    <property type="protein sequence ID" value="TQL00765.1"/>
    <property type="molecule type" value="Genomic_DNA"/>
</dbReference>
<sequence length="164" mass="16882">MSRMDGQPRPGSVGTGAVAGRGYRGRLRAAVAASAAPHGYTLALWTATAVTSSDRGAPGTAEVLALLAGATLAFVGLGAVAYGGSPMKPERSAPAGTWIWAAFHLPMAALAALVSLLLAWCCSGPLLWGLVGTTTTAVHLLAVSAKFLCFSVRRITWMPKPHRQ</sequence>
<reference evidence="2 3" key="1">
    <citation type="submission" date="2019-06" db="EMBL/GenBank/DDBJ databases">
        <title>Sequencing the genomes of 1000 actinobacteria strains.</title>
        <authorList>
            <person name="Klenk H.-P."/>
        </authorList>
    </citation>
    <scope>NUCLEOTIDE SEQUENCE [LARGE SCALE GENOMIC DNA]</scope>
    <source>
        <strain evidence="2 3">DSM 41929</strain>
    </source>
</reference>
<feature type="transmembrane region" description="Helical" evidence="1">
    <location>
        <begin position="126"/>
        <end position="150"/>
    </location>
</feature>
<evidence type="ECO:0000313" key="2">
    <source>
        <dbReference type="EMBL" id="TQL00765.1"/>
    </source>
</evidence>
<dbReference type="Proteomes" id="UP000318103">
    <property type="component" value="Unassembled WGS sequence"/>
</dbReference>
<protein>
    <submittedName>
        <fullName evidence="2">Uncharacterized protein</fullName>
    </submittedName>
</protein>
<keyword evidence="1" id="KW-1133">Transmembrane helix</keyword>
<gene>
    <name evidence="2" type="ORF">FB563_5880</name>
</gene>
<evidence type="ECO:0000313" key="3">
    <source>
        <dbReference type="Proteomes" id="UP000318103"/>
    </source>
</evidence>
<feature type="transmembrane region" description="Helical" evidence="1">
    <location>
        <begin position="29"/>
        <end position="51"/>
    </location>
</feature>
<name>A0A542UNW0_9ACTN</name>